<accession>A0ABD3B7G9</accession>
<proteinExistence type="predicted"/>
<evidence type="ECO:0000313" key="2">
    <source>
        <dbReference type="Proteomes" id="UP001632038"/>
    </source>
</evidence>
<gene>
    <name evidence="1" type="ORF">CASFOL_042920</name>
</gene>
<comment type="caution">
    <text evidence="1">The sequence shown here is derived from an EMBL/GenBank/DDBJ whole genome shotgun (WGS) entry which is preliminary data.</text>
</comment>
<organism evidence="1 2">
    <name type="scientific">Castilleja foliolosa</name>
    <dbReference type="NCBI Taxonomy" id="1961234"/>
    <lineage>
        <taxon>Eukaryota</taxon>
        <taxon>Viridiplantae</taxon>
        <taxon>Streptophyta</taxon>
        <taxon>Embryophyta</taxon>
        <taxon>Tracheophyta</taxon>
        <taxon>Spermatophyta</taxon>
        <taxon>Magnoliopsida</taxon>
        <taxon>eudicotyledons</taxon>
        <taxon>Gunneridae</taxon>
        <taxon>Pentapetalae</taxon>
        <taxon>asterids</taxon>
        <taxon>lamiids</taxon>
        <taxon>Lamiales</taxon>
        <taxon>Orobanchaceae</taxon>
        <taxon>Pedicularideae</taxon>
        <taxon>Castillejinae</taxon>
        <taxon>Castilleja</taxon>
    </lineage>
</organism>
<dbReference type="EMBL" id="JAVIJP010000162">
    <property type="protein sequence ID" value="KAL3613229.1"/>
    <property type="molecule type" value="Genomic_DNA"/>
</dbReference>
<protein>
    <submittedName>
        <fullName evidence="1">Uncharacterized protein</fullName>
    </submittedName>
</protein>
<evidence type="ECO:0000313" key="1">
    <source>
        <dbReference type="EMBL" id="KAL3613229.1"/>
    </source>
</evidence>
<sequence>MDGGPGKTRCLGGAAWLVRRYEFLIRVVFEIDLRLF</sequence>
<name>A0ABD3B7G9_9LAMI</name>
<reference evidence="2" key="1">
    <citation type="journal article" date="2024" name="IScience">
        <title>Strigolactones Initiate the Formation of Haustorium-like Structures in Castilleja.</title>
        <authorList>
            <person name="Buerger M."/>
            <person name="Peterson D."/>
            <person name="Chory J."/>
        </authorList>
    </citation>
    <scope>NUCLEOTIDE SEQUENCE [LARGE SCALE GENOMIC DNA]</scope>
</reference>
<dbReference type="Proteomes" id="UP001632038">
    <property type="component" value="Unassembled WGS sequence"/>
</dbReference>
<keyword evidence="2" id="KW-1185">Reference proteome</keyword>
<dbReference type="AlphaFoldDB" id="A0ABD3B7G9"/>